<dbReference type="STRING" id="225849.swp_3585"/>
<evidence type="ECO:0008006" key="4">
    <source>
        <dbReference type="Google" id="ProtNLM"/>
    </source>
</evidence>
<dbReference type="InterPro" id="IPR011250">
    <property type="entry name" value="OMP/PagP_B-barrel"/>
</dbReference>
<dbReference type="Gene3D" id="2.40.160.20">
    <property type="match status" value="1"/>
</dbReference>
<sequence>MPMPHISKSKNFNWLLSCLFASLLLVSQSVKAATWEFEISPYLWLVNQQGQTGYIDENGIPIVVDMDMSFSEIFENLDGAALLNFQANKADWQFWLDLVYMKLKHETKTDFASAELTAKQKMLDIVAAYRFSNATNNQWYVYAGARAIDISNTLEVRFFELNREPSFGDDWYDPLIGIKNKWSFSEGFYLISRADVGGFGIGSDFSWGVNLTMNQDLSENWALKYSFRYLDVDYKDNDFIFDMASSGFGLGITYQF</sequence>
<accession>B8CQE6</accession>
<name>B8CQE6_SHEPW</name>
<dbReference type="EMBL" id="CP000472">
    <property type="protein sequence ID" value="ACJ30276.1"/>
    <property type="molecule type" value="Genomic_DNA"/>
</dbReference>
<dbReference type="KEGG" id="swp:swp_3585"/>
<dbReference type="OrthoDB" id="5725705at2"/>
<evidence type="ECO:0000313" key="3">
    <source>
        <dbReference type="Proteomes" id="UP000000753"/>
    </source>
</evidence>
<gene>
    <name evidence="2" type="ordered locus">swp_3585</name>
</gene>
<organism evidence="2 3">
    <name type="scientific">Shewanella piezotolerans (strain WP3 / JCM 13877)</name>
    <dbReference type="NCBI Taxonomy" id="225849"/>
    <lineage>
        <taxon>Bacteria</taxon>
        <taxon>Pseudomonadati</taxon>
        <taxon>Pseudomonadota</taxon>
        <taxon>Gammaproteobacteria</taxon>
        <taxon>Alteromonadales</taxon>
        <taxon>Shewanellaceae</taxon>
        <taxon>Shewanella</taxon>
    </lineage>
</organism>
<dbReference type="SUPFAM" id="SSF56925">
    <property type="entry name" value="OMPA-like"/>
    <property type="match status" value="1"/>
</dbReference>
<keyword evidence="3" id="KW-1185">Reference proteome</keyword>
<dbReference type="eggNOG" id="COG2067">
    <property type="taxonomic scope" value="Bacteria"/>
</dbReference>
<evidence type="ECO:0000256" key="1">
    <source>
        <dbReference type="SAM" id="SignalP"/>
    </source>
</evidence>
<keyword evidence="1" id="KW-0732">Signal</keyword>
<dbReference type="AlphaFoldDB" id="B8CQE6"/>
<evidence type="ECO:0000313" key="2">
    <source>
        <dbReference type="EMBL" id="ACJ30276.1"/>
    </source>
</evidence>
<feature type="chain" id="PRO_5002870166" description="Outer membrane protein beta-barrel domain-containing protein" evidence="1">
    <location>
        <begin position="33"/>
        <end position="256"/>
    </location>
</feature>
<proteinExistence type="predicted"/>
<feature type="signal peptide" evidence="1">
    <location>
        <begin position="1"/>
        <end position="32"/>
    </location>
</feature>
<reference evidence="2 3" key="1">
    <citation type="journal article" date="2008" name="PLoS ONE">
        <title>Environmental adaptation: genomic analysis of the piezotolerant and psychrotolerant deep-sea iron reducing bacterium Shewanella piezotolerans WP3.</title>
        <authorList>
            <person name="Wang F."/>
            <person name="Wang J."/>
            <person name="Jian H."/>
            <person name="Zhang B."/>
            <person name="Li S."/>
            <person name="Wang F."/>
            <person name="Zeng X."/>
            <person name="Gao L."/>
            <person name="Bartlett D.H."/>
            <person name="Yu J."/>
            <person name="Hu S."/>
            <person name="Xiao X."/>
        </authorList>
    </citation>
    <scope>NUCLEOTIDE SEQUENCE [LARGE SCALE GENOMIC DNA]</scope>
    <source>
        <strain evidence="3">WP3 / JCM 13877</strain>
    </source>
</reference>
<dbReference type="Proteomes" id="UP000000753">
    <property type="component" value="Chromosome"/>
</dbReference>
<dbReference type="RefSeq" id="WP_020913622.1">
    <property type="nucleotide sequence ID" value="NC_011566.1"/>
</dbReference>
<dbReference type="HOGENOM" id="CLU_077404_1_0_6"/>
<protein>
    <recommendedName>
        <fullName evidence="4">Outer membrane protein beta-barrel domain-containing protein</fullName>
    </recommendedName>
</protein>